<evidence type="ECO:0000256" key="11">
    <source>
        <dbReference type="ARBA" id="ARBA00034430"/>
    </source>
</evidence>
<keyword evidence="7 12" id="KW-1133">Transmembrane helix</keyword>
<keyword evidence="3" id="KW-0633">Potassium transport</keyword>
<evidence type="ECO:0000313" key="15">
    <source>
        <dbReference type="Proteomes" id="UP000192050"/>
    </source>
</evidence>
<evidence type="ECO:0000256" key="3">
    <source>
        <dbReference type="ARBA" id="ARBA00022538"/>
    </source>
</evidence>
<feature type="transmembrane region" description="Helical" evidence="12">
    <location>
        <begin position="20"/>
        <end position="40"/>
    </location>
</feature>
<dbReference type="GO" id="GO:0005267">
    <property type="term" value="F:potassium channel activity"/>
    <property type="evidence" value="ECO:0007669"/>
    <property type="project" value="UniProtKB-KW"/>
</dbReference>
<keyword evidence="8" id="KW-0406">Ion transport</keyword>
<evidence type="ECO:0000259" key="13">
    <source>
        <dbReference type="PROSITE" id="PS51201"/>
    </source>
</evidence>
<proteinExistence type="predicted"/>
<feature type="transmembrane region" description="Helical" evidence="12">
    <location>
        <begin position="83"/>
        <end position="107"/>
    </location>
</feature>
<dbReference type="PANTHER" id="PTHR10027:SF10">
    <property type="entry name" value="SLOWPOKE 2, ISOFORM D"/>
    <property type="match status" value="1"/>
</dbReference>
<evidence type="ECO:0000256" key="7">
    <source>
        <dbReference type="ARBA" id="ARBA00022989"/>
    </source>
</evidence>
<comment type="subcellular location">
    <subcellularLocation>
        <location evidence="1">Cell membrane</location>
        <topology evidence="1">Multi-pass membrane protein</topology>
    </subcellularLocation>
</comment>
<accession>A0A1V0N687</accession>
<evidence type="ECO:0000256" key="9">
    <source>
        <dbReference type="ARBA" id="ARBA00023136"/>
    </source>
</evidence>
<feature type="domain" description="RCK N-terminal" evidence="13">
    <location>
        <begin position="121"/>
        <end position="241"/>
    </location>
</feature>
<evidence type="ECO:0000256" key="1">
    <source>
        <dbReference type="ARBA" id="ARBA00004651"/>
    </source>
</evidence>
<name>A0A1V0N687_9ARCH</name>
<dbReference type="STRING" id="74969.FAD_1804"/>
<protein>
    <submittedName>
        <fullName evidence="14">Potassium channel protein</fullName>
    </submittedName>
</protein>
<dbReference type="EMBL" id="CP015363">
    <property type="protein sequence ID" value="ARD85643.1"/>
    <property type="molecule type" value="Genomic_DNA"/>
</dbReference>
<dbReference type="Proteomes" id="UP000192050">
    <property type="component" value="Chromosome"/>
</dbReference>
<dbReference type="InterPro" id="IPR003148">
    <property type="entry name" value="RCK_N"/>
</dbReference>
<evidence type="ECO:0000256" key="6">
    <source>
        <dbReference type="ARBA" id="ARBA00022958"/>
    </source>
</evidence>
<comment type="catalytic activity">
    <reaction evidence="11">
        <text>K(+)(in) = K(+)(out)</text>
        <dbReference type="Rhea" id="RHEA:29463"/>
        <dbReference type="ChEBI" id="CHEBI:29103"/>
    </reaction>
</comment>
<keyword evidence="2" id="KW-0813">Transport</keyword>
<evidence type="ECO:0000256" key="4">
    <source>
        <dbReference type="ARBA" id="ARBA00022692"/>
    </source>
</evidence>
<dbReference type="KEGG" id="fai:FAD_1804"/>
<dbReference type="PROSITE" id="PS51201">
    <property type="entry name" value="RCK_N"/>
    <property type="match status" value="1"/>
</dbReference>
<keyword evidence="15" id="KW-1185">Reference proteome</keyword>
<dbReference type="PANTHER" id="PTHR10027">
    <property type="entry name" value="CALCIUM-ACTIVATED POTASSIUM CHANNEL ALPHA CHAIN"/>
    <property type="match status" value="1"/>
</dbReference>
<reference evidence="14 15" key="1">
    <citation type="submission" date="2011-10" db="EMBL/GenBank/DDBJ databases">
        <title>Metabolic and evolutionary patterns in the extreme acidophile Ferroplasma acidiphilum.</title>
        <authorList>
            <person name="Golyshina O.V."/>
            <person name="Kozyavkin S.A."/>
            <person name="Tatusov R.L."/>
            <person name="Slesarev A.I."/>
            <person name="Golyshin P.N."/>
        </authorList>
    </citation>
    <scope>NUCLEOTIDE SEQUENCE [LARGE SCALE GENOMIC DNA]</scope>
    <source>
        <strain evidence="15">Y</strain>
    </source>
</reference>
<keyword evidence="6" id="KW-0630">Potassium</keyword>
<keyword evidence="5" id="KW-0631">Potassium channel</keyword>
<dbReference type="Pfam" id="PF07885">
    <property type="entry name" value="Ion_trans_2"/>
    <property type="match status" value="1"/>
</dbReference>
<evidence type="ECO:0000256" key="12">
    <source>
        <dbReference type="SAM" id="Phobius"/>
    </source>
</evidence>
<dbReference type="SUPFAM" id="SSF81324">
    <property type="entry name" value="Voltage-gated potassium channels"/>
    <property type="match status" value="1"/>
</dbReference>
<gene>
    <name evidence="14" type="ORF">FAD_1804</name>
</gene>
<dbReference type="Pfam" id="PF22614">
    <property type="entry name" value="Slo-like_RCK"/>
    <property type="match status" value="1"/>
</dbReference>
<dbReference type="InterPro" id="IPR047871">
    <property type="entry name" value="K_chnl_Slo-like"/>
</dbReference>
<evidence type="ECO:0000256" key="10">
    <source>
        <dbReference type="ARBA" id="ARBA00023303"/>
    </source>
</evidence>
<keyword evidence="9 12" id="KW-0472">Membrane</keyword>
<dbReference type="GeneID" id="31677294"/>
<dbReference type="AlphaFoldDB" id="A0A1V0N687"/>
<dbReference type="SUPFAM" id="SSF51735">
    <property type="entry name" value="NAD(P)-binding Rossmann-fold domains"/>
    <property type="match status" value="1"/>
</dbReference>
<evidence type="ECO:0000313" key="14">
    <source>
        <dbReference type="EMBL" id="ARD85643.1"/>
    </source>
</evidence>
<dbReference type="GO" id="GO:0005886">
    <property type="term" value="C:plasma membrane"/>
    <property type="evidence" value="ECO:0007669"/>
    <property type="project" value="UniProtKB-SubCell"/>
</dbReference>
<keyword evidence="10 14" id="KW-0407">Ion channel</keyword>
<dbReference type="InterPro" id="IPR013099">
    <property type="entry name" value="K_chnl_dom"/>
</dbReference>
<organism evidence="14 15">
    <name type="scientific">Ferroplasma acidiphilum</name>
    <dbReference type="NCBI Taxonomy" id="74969"/>
    <lineage>
        <taxon>Archaea</taxon>
        <taxon>Methanobacteriati</taxon>
        <taxon>Thermoplasmatota</taxon>
        <taxon>Thermoplasmata</taxon>
        <taxon>Thermoplasmatales</taxon>
        <taxon>Ferroplasmaceae</taxon>
        <taxon>Ferroplasma</taxon>
    </lineage>
</organism>
<sequence>MNPFFLFFKKFRKYSRNHVIKASILTIAVIVYSVFSEFFIEDSIVSSGIHSLFSSLWWTMQTITTVGYGDTPVYGLAGRANGMLIMVIGIGSLGYLMAGLTSMLIDIRLSSKLGERMAAEKKHIVLCNYNESTKKVLDKIKYDGIDIVILNENEVKGDNEYTYIKGSFLRENDLIRAGIKKASSVIIFSRSEDKEQMAMDAESILSAMIIRKLNPEIRIIGEILNPDSREHASSFMDDIIIKGDVSSMLIYSSIMIPGIPEFINDLLMSNSISEEDIDEKYASSTYHEFISNMEKENRIVLAFRKQDKIYLRENSDKKIDVDSYIFIKN</sequence>
<keyword evidence="4 12" id="KW-0812">Transmembrane</keyword>
<evidence type="ECO:0000256" key="2">
    <source>
        <dbReference type="ARBA" id="ARBA00022448"/>
    </source>
</evidence>
<dbReference type="RefSeq" id="WP_236940573.1">
    <property type="nucleotide sequence ID" value="NZ_CP015363.1"/>
</dbReference>
<evidence type="ECO:0000256" key="8">
    <source>
        <dbReference type="ARBA" id="ARBA00023065"/>
    </source>
</evidence>
<dbReference type="InterPro" id="IPR036291">
    <property type="entry name" value="NAD(P)-bd_dom_sf"/>
</dbReference>
<dbReference type="Gene3D" id="1.10.287.70">
    <property type="match status" value="1"/>
</dbReference>
<evidence type="ECO:0000256" key="5">
    <source>
        <dbReference type="ARBA" id="ARBA00022826"/>
    </source>
</evidence>
<dbReference type="Gene3D" id="3.40.50.720">
    <property type="entry name" value="NAD(P)-binding Rossmann-like Domain"/>
    <property type="match status" value="1"/>
</dbReference>